<accession>A0A1I3B228</accession>
<dbReference type="RefSeq" id="WP_047392543.1">
    <property type="nucleotide sequence ID" value="NZ_FOQE01000003.1"/>
</dbReference>
<feature type="domain" description="HMA" evidence="1">
    <location>
        <begin position="1"/>
        <end position="64"/>
    </location>
</feature>
<evidence type="ECO:0000313" key="3">
    <source>
        <dbReference type="Proteomes" id="UP000198668"/>
    </source>
</evidence>
<dbReference type="CDD" id="cd00371">
    <property type="entry name" value="HMA"/>
    <property type="match status" value="1"/>
</dbReference>
<organism evidence="2 3">
    <name type="scientific">Pisciglobus halotolerans</name>
    <dbReference type="NCBI Taxonomy" id="745365"/>
    <lineage>
        <taxon>Bacteria</taxon>
        <taxon>Bacillati</taxon>
        <taxon>Bacillota</taxon>
        <taxon>Bacilli</taxon>
        <taxon>Lactobacillales</taxon>
        <taxon>Carnobacteriaceae</taxon>
    </lineage>
</organism>
<reference evidence="2 3" key="1">
    <citation type="submission" date="2016-10" db="EMBL/GenBank/DDBJ databases">
        <authorList>
            <person name="de Groot N.N."/>
        </authorList>
    </citation>
    <scope>NUCLEOTIDE SEQUENCE [LARGE SCALE GENOMIC DNA]</scope>
    <source>
        <strain evidence="2 3">DSM 27630</strain>
    </source>
</reference>
<dbReference type="EMBL" id="FOQE01000003">
    <property type="protein sequence ID" value="SFH56367.1"/>
    <property type="molecule type" value="Genomic_DNA"/>
</dbReference>
<dbReference type="SUPFAM" id="SSF55008">
    <property type="entry name" value="HMA, heavy metal-associated domain"/>
    <property type="match status" value="1"/>
</dbReference>
<evidence type="ECO:0000259" key="1">
    <source>
        <dbReference type="PROSITE" id="PS50846"/>
    </source>
</evidence>
<dbReference type="InterPro" id="IPR006121">
    <property type="entry name" value="HMA_dom"/>
</dbReference>
<dbReference type="PROSITE" id="PS50846">
    <property type="entry name" value="HMA_2"/>
    <property type="match status" value="1"/>
</dbReference>
<protein>
    <submittedName>
        <fullName evidence="2">Heavy-metal-associated domain-containing protein</fullName>
    </submittedName>
</protein>
<sequence length="64" mass="6894">MSKQYEIEGLKCAGCANTVKEQFSHVAGVENVDVDLATKTAIVTGNYDEKALADSLQETPYAVK</sequence>
<dbReference type="OrthoDB" id="9813965at2"/>
<evidence type="ECO:0000313" key="2">
    <source>
        <dbReference type="EMBL" id="SFH56367.1"/>
    </source>
</evidence>
<dbReference type="InterPro" id="IPR036163">
    <property type="entry name" value="HMA_dom_sf"/>
</dbReference>
<dbReference type="Proteomes" id="UP000198668">
    <property type="component" value="Unassembled WGS sequence"/>
</dbReference>
<dbReference type="Pfam" id="PF00403">
    <property type="entry name" value="HMA"/>
    <property type="match status" value="1"/>
</dbReference>
<keyword evidence="3" id="KW-1185">Reference proteome</keyword>
<gene>
    <name evidence="2" type="ORF">SAMN04489868_10354</name>
</gene>
<dbReference type="Gene3D" id="3.30.70.100">
    <property type="match status" value="1"/>
</dbReference>
<proteinExistence type="predicted"/>
<dbReference type="GO" id="GO:0046872">
    <property type="term" value="F:metal ion binding"/>
    <property type="evidence" value="ECO:0007669"/>
    <property type="project" value="InterPro"/>
</dbReference>
<name>A0A1I3B228_9LACT</name>
<dbReference type="AlphaFoldDB" id="A0A1I3B228"/>